<name>A0A384ZY68_9CAUD</name>
<accession>A0A384ZY68</accession>
<keyword evidence="3" id="KW-1185">Reference proteome</keyword>
<gene>
    <name evidence="2" type="ORF">AD1_115</name>
</gene>
<evidence type="ECO:0000313" key="3">
    <source>
        <dbReference type="Proteomes" id="UP000262440"/>
    </source>
</evidence>
<evidence type="ECO:0000259" key="1">
    <source>
        <dbReference type="Pfam" id="PF20294"/>
    </source>
</evidence>
<evidence type="ECO:0000313" key="2">
    <source>
        <dbReference type="EMBL" id="AXG67159.1"/>
    </source>
</evidence>
<dbReference type="InterPro" id="IPR046899">
    <property type="entry name" value="KMPT_N"/>
</dbReference>
<dbReference type="EMBL" id="MH460463">
    <property type="protein sequence ID" value="AXG67159.1"/>
    <property type="molecule type" value="Genomic_DNA"/>
</dbReference>
<sequence>MNLIQKQSSIIRDLSIMPLTIRQLGDAFVGLSSNNVAYAWRNGEIYDFTAGSEVNFQSLNANIIERISGMHFAGTHEDTGNTVFMSSSSAVHVQLGKKREPYAVASSFDLMPAVMDFAASLSNTGQAMQIASESAGPRVYATYQGKKVVIDDANDEYDLELEKGDKFSMVYLNRDRYELRMKDEPKIVFIVRGHLRAANIIGQTEFTKQFGAVADDKANTFQPVGVIGRNMATPMQIKKDTVIYMFRKKHYLPQNLAVPLEKILSGADLAKLIDGLKPVKENKHIVKGKLVGVKLPALTGGKKIQSEKPIKKNVSVVYGAFFPVSAAQPNRSRVVFGTTVKEAQTKAIEAVNRMAVPTDYYLFSTTTSDELYDQAKGGSVLIRATGVLQHTYTNAKHVSLGYMDNQTELRDPVKVDVPELRIAAIKPNTKEVVKEILRLLTEGYFNTGLHLSVRQPSEAISFEGTFDPRTRDQLTGIGRRIAAYLKQNGVPLEAGMLRTAFGQKRAELRFNLPNVSGAALQSVNKIQTDEPTMNAPIYATIKPKQPTVEIIAFNRHTGYVTIRAQRGPELYSEPYETLYSNIERKAF</sequence>
<organism evidence="2 3">
    <name type="scientific">Dickeya phage vB_DsoM_AD1</name>
    <dbReference type="NCBI Taxonomy" id="2283029"/>
    <lineage>
        <taxon>Viruses</taxon>
        <taxon>Duplodnaviria</taxon>
        <taxon>Heunggongvirae</taxon>
        <taxon>Uroviricota</taxon>
        <taxon>Caudoviricetes</taxon>
        <taxon>Alexandravirus</taxon>
        <taxon>Alexandravirus AD1</taxon>
    </lineage>
</organism>
<protein>
    <recommendedName>
        <fullName evidence="1">KTSC and Metallopeptidase-like N-terminal fusion domain-containing protein</fullName>
    </recommendedName>
</protein>
<dbReference type="Proteomes" id="UP000262440">
    <property type="component" value="Segment"/>
</dbReference>
<proteinExistence type="predicted"/>
<feature type="domain" description="KTSC and Metallopeptidase-like N-terminal fusion" evidence="1">
    <location>
        <begin position="139"/>
        <end position="202"/>
    </location>
</feature>
<dbReference type="Pfam" id="PF20294">
    <property type="entry name" value="KMPT-N"/>
    <property type="match status" value="1"/>
</dbReference>
<reference evidence="2 3" key="1">
    <citation type="journal article" date="2018" name="Front. Microbiol.">
        <title>Jumbo Bacteriophages Are Represented Within an Increasing Diversity of Environmental Viruses Infecting the Emerging Phytopathogen, Dickeya solani.</title>
        <authorList>
            <person name="Day A.W."/>
            <person name="Ahn J."/>
            <person name="Salmond G.P.C."/>
        </authorList>
    </citation>
    <scope>NUCLEOTIDE SEQUENCE [LARGE SCALE GENOMIC DNA]</scope>
</reference>